<dbReference type="GO" id="GO:0005886">
    <property type="term" value="C:plasma membrane"/>
    <property type="evidence" value="ECO:0007669"/>
    <property type="project" value="UniProtKB-SubCell"/>
</dbReference>
<keyword evidence="6 12" id="KW-0500">Molybdenum</keyword>
<name>A0A3S2W707_9PROT</name>
<keyword evidence="4 11" id="KW-0813">Transport</keyword>
<organism evidence="14 15">
    <name type="scientific">Hwanghaeella grinnelliae</name>
    <dbReference type="NCBI Taxonomy" id="2500179"/>
    <lineage>
        <taxon>Bacteria</taxon>
        <taxon>Pseudomonadati</taxon>
        <taxon>Pseudomonadota</taxon>
        <taxon>Alphaproteobacteria</taxon>
        <taxon>Rhodospirillales</taxon>
        <taxon>Rhodospirillaceae</taxon>
        <taxon>Hwanghaeella</taxon>
    </lineage>
</organism>
<evidence type="ECO:0000256" key="12">
    <source>
        <dbReference type="RuleBase" id="RU365097"/>
    </source>
</evidence>
<evidence type="ECO:0000256" key="11">
    <source>
        <dbReference type="RuleBase" id="RU363032"/>
    </source>
</evidence>
<dbReference type="InterPro" id="IPR000515">
    <property type="entry name" value="MetI-like"/>
</dbReference>
<keyword evidence="10 11" id="KW-0472">Membrane</keyword>
<feature type="transmembrane region" description="Helical" evidence="11">
    <location>
        <begin position="12"/>
        <end position="39"/>
    </location>
</feature>
<keyword evidence="15" id="KW-1185">Reference proteome</keyword>
<feature type="transmembrane region" description="Helical" evidence="11">
    <location>
        <begin position="199"/>
        <end position="217"/>
    </location>
</feature>
<dbReference type="Proteomes" id="UP000287447">
    <property type="component" value="Unassembled WGS sequence"/>
</dbReference>
<comment type="caution">
    <text evidence="14">The sequence shown here is derived from an EMBL/GenBank/DDBJ whole genome shotgun (WGS) entry which is preliminary data.</text>
</comment>
<keyword evidence="8 11" id="KW-0812">Transmembrane</keyword>
<keyword evidence="9 11" id="KW-1133">Transmembrane helix</keyword>
<dbReference type="FunFam" id="1.10.3720.10:FF:000018">
    <property type="entry name" value="Molybdenum transport system permease"/>
    <property type="match status" value="1"/>
</dbReference>
<feature type="transmembrane region" description="Helical" evidence="11">
    <location>
        <begin position="85"/>
        <end position="110"/>
    </location>
</feature>
<evidence type="ECO:0000259" key="13">
    <source>
        <dbReference type="PROSITE" id="PS50928"/>
    </source>
</evidence>
<dbReference type="GO" id="GO:0015098">
    <property type="term" value="F:molybdate ion transmembrane transporter activity"/>
    <property type="evidence" value="ECO:0007669"/>
    <property type="project" value="UniProtKB-UniRule"/>
</dbReference>
<dbReference type="PROSITE" id="PS50928">
    <property type="entry name" value="ABC_TM1"/>
    <property type="match status" value="1"/>
</dbReference>
<keyword evidence="7 12" id="KW-0997">Cell inner membrane</keyword>
<comment type="similarity">
    <text evidence="3 12">Belongs to the binding-protein-dependent transport system permease family. CysTW subfamily.</text>
</comment>
<dbReference type="PANTHER" id="PTHR30183">
    <property type="entry name" value="MOLYBDENUM TRANSPORT SYSTEM PERMEASE PROTEIN MODB"/>
    <property type="match status" value="1"/>
</dbReference>
<dbReference type="InterPro" id="IPR011867">
    <property type="entry name" value="ModB_ABC"/>
</dbReference>
<evidence type="ECO:0000256" key="7">
    <source>
        <dbReference type="ARBA" id="ARBA00022519"/>
    </source>
</evidence>
<proteinExistence type="inferred from homology"/>
<comment type="function">
    <text evidence="1 12">Part of the binding-protein-dependent transport system for molybdenum; probably responsible for the translocation of the substrate across the membrane.</text>
</comment>
<dbReference type="OrthoDB" id="9804629at2"/>
<sequence>MTDLLSPAEWEALALSLRVAVVSMLGCLPVALALAFLLARFRFPGKALVDGLIHLPLVVPPVVVGYLLLVLLGRKGVVGAWLYDVFGISIAFTWKGAAVAAAVMALPLAVRAMRLAIESVDRGLEDAAKTLGAQPLKVFATVTMPLISPGILVGALLAFARALGEFGATITFVSNIPGETQTIPLALYAQIQTPGGEAAAARLAAISIAVALIAMIASEYMARRIRRSIGGTE</sequence>
<evidence type="ECO:0000256" key="4">
    <source>
        <dbReference type="ARBA" id="ARBA00022448"/>
    </source>
</evidence>
<evidence type="ECO:0000256" key="8">
    <source>
        <dbReference type="ARBA" id="ARBA00022692"/>
    </source>
</evidence>
<evidence type="ECO:0000256" key="9">
    <source>
        <dbReference type="ARBA" id="ARBA00022989"/>
    </source>
</evidence>
<evidence type="ECO:0000313" key="14">
    <source>
        <dbReference type="EMBL" id="RVU34040.1"/>
    </source>
</evidence>
<evidence type="ECO:0000256" key="3">
    <source>
        <dbReference type="ARBA" id="ARBA00007069"/>
    </source>
</evidence>
<dbReference type="AlphaFoldDB" id="A0A3S2W707"/>
<feature type="domain" description="ABC transmembrane type-1" evidence="13">
    <location>
        <begin position="13"/>
        <end position="221"/>
    </location>
</feature>
<evidence type="ECO:0000256" key="6">
    <source>
        <dbReference type="ARBA" id="ARBA00022505"/>
    </source>
</evidence>
<dbReference type="RefSeq" id="WP_127768070.1">
    <property type="nucleotide sequence ID" value="NZ_SADE01000004.1"/>
</dbReference>
<feature type="transmembrane region" description="Helical" evidence="11">
    <location>
        <begin position="51"/>
        <end position="73"/>
    </location>
</feature>
<evidence type="ECO:0000256" key="10">
    <source>
        <dbReference type="ARBA" id="ARBA00023136"/>
    </source>
</evidence>
<evidence type="ECO:0000256" key="1">
    <source>
        <dbReference type="ARBA" id="ARBA00002949"/>
    </source>
</evidence>
<evidence type="ECO:0000256" key="2">
    <source>
        <dbReference type="ARBA" id="ARBA00004429"/>
    </source>
</evidence>
<dbReference type="InterPro" id="IPR035906">
    <property type="entry name" value="MetI-like_sf"/>
</dbReference>
<dbReference type="NCBIfam" id="TIGR02141">
    <property type="entry name" value="modB_ABC"/>
    <property type="match status" value="1"/>
</dbReference>
<comment type="subcellular location">
    <subcellularLocation>
        <location evidence="2 12">Cell inner membrane</location>
        <topology evidence="2 12">Multi-pass membrane protein</topology>
    </subcellularLocation>
    <subcellularLocation>
        <location evidence="11">Cell membrane</location>
        <topology evidence="11">Multi-pass membrane protein</topology>
    </subcellularLocation>
</comment>
<keyword evidence="5" id="KW-1003">Cell membrane</keyword>
<dbReference type="EMBL" id="SADE01000004">
    <property type="protein sequence ID" value="RVU34040.1"/>
    <property type="molecule type" value="Genomic_DNA"/>
</dbReference>
<dbReference type="Pfam" id="PF00528">
    <property type="entry name" value="BPD_transp_1"/>
    <property type="match status" value="1"/>
</dbReference>
<evidence type="ECO:0000256" key="5">
    <source>
        <dbReference type="ARBA" id="ARBA00022475"/>
    </source>
</evidence>
<dbReference type="Gene3D" id="1.10.3720.10">
    <property type="entry name" value="MetI-like"/>
    <property type="match status" value="1"/>
</dbReference>
<feature type="transmembrane region" description="Helical" evidence="11">
    <location>
        <begin position="138"/>
        <end position="160"/>
    </location>
</feature>
<reference evidence="15" key="1">
    <citation type="submission" date="2019-01" db="EMBL/GenBank/DDBJ databases">
        <title>Gri0909 isolated from a small marine red alga.</title>
        <authorList>
            <person name="Kim J."/>
            <person name="Jeong S.E."/>
            <person name="Jeon C.O."/>
        </authorList>
    </citation>
    <scope>NUCLEOTIDE SEQUENCE [LARGE SCALE GENOMIC DNA]</scope>
    <source>
        <strain evidence="15">Gri0909</strain>
    </source>
</reference>
<accession>A0A3S2W707</accession>
<dbReference type="NCBIfam" id="NF006939">
    <property type="entry name" value="PRK09421.1"/>
    <property type="match status" value="1"/>
</dbReference>
<evidence type="ECO:0000313" key="15">
    <source>
        <dbReference type="Proteomes" id="UP000287447"/>
    </source>
</evidence>
<dbReference type="CDD" id="cd06261">
    <property type="entry name" value="TM_PBP2"/>
    <property type="match status" value="1"/>
</dbReference>
<protein>
    <recommendedName>
        <fullName evidence="12">Molybdenum transport system permease</fullName>
    </recommendedName>
</protein>
<gene>
    <name evidence="14" type="ORF">EOI86_23255</name>
</gene>
<dbReference type="PANTHER" id="PTHR30183:SF3">
    <property type="entry name" value="MOLYBDENUM TRANSPORT SYSTEM PERMEASE PROTEIN MODB"/>
    <property type="match status" value="1"/>
</dbReference>
<dbReference type="SUPFAM" id="SSF161098">
    <property type="entry name" value="MetI-like"/>
    <property type="match status" value="1"/>
</dbReference>